<name>A0A2G3PGX3_WILMA</name>
<dbReference type="GO" id="GO:0016301">
    <property type="term" value="F:kinase activity"/>
    <property type="evidence" value="ECO:0007669"/>
    <property type="project" value="UniProtKB-KW"/>
</dbReference>
<dbReference type="InterPro" id="IPR043519">
    <property type="entry name" value="NT_sf"/>
</dbReference>
<dbReference type="CDD" id="cd05399">
    <property type="entry name" value="NT_Rel-Spo_like"/>
    <property type="match status" value="1"/>
</dbReference>
<evidence type="ECO:0000313" key="3">
    <source>
        <dbReference type="EMBL" id="PHV65065.1"/>
    </source>
</evidence>
<gene>
    <name evidence="3" type="ORF">CSW57_14535</name>
</gene>
<proteinExistence type="predicted"/>
<dbReference type="Gene3D" id="3.30.460.10">
    <property type="entry name" value="Beta Polymerase, domain 2"/>
    <property type="match status" value="1"/>
</dbReference>
<keyword evidence="3" id="KW-0418">Kinase</keyword>
<dbReference type="Gene3D" id="1.10.287.860">
    <property type="entry name" value="Nucleotidyltransferase"/>
    <property type="match status" value="1"/>
</dbReference>
<feature type="domain" description="RelA/SpoT" evidence="2">
    <location>
        <begin position="102"/>
        <end position="225"/>
    </location>
</feature>
<dbReference type="SUPFAM" id="SSF81301">
    <property type="entry name" value="Nucleotidyltransferase"/>
    <property type="match status" value="1"/>
</dbReference>
<keyword evidence="3" id="KW-0808">Transferase</keyword>
<dbReference type="EMBL" id="PEBD01000010">
    <property type="protein sequence ID" value="PHV65065.1"/>
    <property type="molecule type" value="Genomic_DNA"/>
</dbReference>
<evidence type="ECO:0000313" key="4">
    <source>
        <dbReference type="Proteomes" id="UP000225108"/>
    </source>
</evidence>
<feature type="compositionally biased region" description="Basic and acidic residues" evidence="1">
    <location>
        <begin position="1"/>
        <end position="32"/>
    </location>
</feature>
<accession>A0A2G3PGX3</accession>
<reference evidence="3 4" key="1">
    <citation type="submission" date="2017-10" db="EMBL/GenBank/DDBJ databases">
        <title>The draft genome sequence of Williamsia sp. BULT 1.1 isolated from the semi-arid grassland soils from South Africa.</title>
        <authorList>
            <person name="Kabwe M.H."/>
            <person name="Govender N."/>
            <person name="Mutseka Lunga P."/>
            <person name="Vikram S."/>
            <person name="Makhalanyane T.P."/>
        </authorList>
    </citation>
    <scope>NUCLEOTIDE SEQUENCE [LARGE SCALE GENOMIC DNA]</scope>
    <source>
        <strain evidence="3 4">BULT 1.1</strain>
    </source>
</reference>
<dbReference type="InterPro" id="IPR007685">
    <property type="entry name" value="RelA_SpoT"/>
</dbReference>
<protein>
    <submittedName>
        <fullName evidence="3">GTP pyrophosphokinase</fullName>
    </submittedName>
</protein>
<evidence type="ECO:0000256" key="1">
    <source>
        <dbReference type="SAM" id="MobiDB-lite"/>
    </source>
</evidence>
<dbReference type="SMART" id="SM00954">
    <property type="entry name" value="RelA_SpoT"/>
    <property type="match status" value="1"/>
</dbReference>
<sequence>MTDLTDRTDLPRTDLPRTDLPRTDLPRRDEPGHANTPLVRWLTAEGVERDLAPADLIEIGHGLRKFMLPFQFAINEIVTKIEILRDEFAYLNDYNPIEHISSRVKTPESLLAKARRRDIPVDPESLANRLDDIAGVRVTCSFISDAYRLTELLCAQPDVRTLQTKDYIAEPKPNGYRGLHTIVETPVNLSTGQLPVKVELQVRTIAMDFWASLEHKIYYKYDRTVPAHLLDELTVAAGTANVLDQRMQAIRNEIHGVTGER</sequence>
<dbReference type="GO" id="GO:0015969">
    <property type="term" value="P:guanosine tetraphosphate metabolic process"/>
    <property type="evidence" value="ECO:0007669"/>
    <property type="project" value="InterPro"/>
</dbReference>
<feature type="region of interest" description="Disordered" evidence="1">
    <location>
        <begin position="1"/>
        <end position="36"/>
    </location>
</feature>
<dbReference type="Proteomes" id="UP000225108">
    <property type="component" value="Unassembled WGS sequence"/>
</dbReference>
<evidence type="ECO:0000259" key="2">
    <source>
        <dbReference type="SMART" id="SM00954"/>
    </source>
</evidence>
<organism evidence="3 4">
    <name type="scientific">Williamsia marianensis</name>
    <dbReference type="NCBI Taxonomy" id="85044"/>
    <lineage>
        <taxon>Bacteria</taxon>
        <taxon>Bacillati</taxon>
        <taxon>Actinomycetota</taxon>
        <taxon>Actinomycetes</taxon>
        <taxon>Mycobacteriales</taxon>
        <taxon>Nocardiaceae</taxon>
        <taxon>Williamsia</taxon>
    </lineage>
</organism>
<dbReference type="AlphaFoldDB" id="A0A2G3PGX3"/>
<dbReference type="Pfam" id="PF04607">
    <property type="entry name" value="RelA_SpoT"/>
    <property type="match status" value="1"/>
</dbReference>
<dbReference type="InterPro" id="IPR052366">
    <property type="entry name" value="GTP_Pyrophosphokinase"/>
</dbReference>
<dbReference type="RefSeq" id="WP_099383495.1">
    <property type="nucleotide sequence ID" value="NZ_PEBD01000010.1"/>
</dbReference>
<dbReference type="PANTHER" id="PTHR47837:SF2">
    <property type="entry name" value="GTP PYROPHOSPHOKINASE YWAC"/>
    <property type="match status" value="1"/>
</dbReference>
<comment type="caution">
    <text evidence="3">The sequence shown here is derived from an EMBL/GenBank/DDBJ whole genome shotgun (WGS) entry which is preliminary data.</text>
</comment>
<dbReference type="PANTHER" id="PTHR47837">
    <property type="entry name" value="GTP PYROPHOSPHOKINASE YJBM"/>
    <property type="match status" value="1"/>
</dbReference>